<reference evidence="20" key="1">
    <citation type="submission" date="2019-06" db="EMBL/GenBank/DDBJ databases">
        <title>Alistipes onderdonkii subsp. vulgaris subsp. nov., Alistipes dispar sp. nov. and Alistipes communis sp. nov., isolated from human faeces, and creation of Alistipes onderdonkii subsp. onderdonkii subsp. nov.</title>
        <authorList>
            <person name="Sakamoto M."/>
            <person name="Ikeyama N."/>
            <person name="Ogata Y."/>
            <person name="Suda W."/>
            <person name="Iino T."/>
            <person name="Hattori M."/>
            <person name="Ohkuma M."/>
        </authorList>
    </citation>
    <scope>NUCLEOTIDE SEQUENCE [LARGE SCALE GENOMIC DNA]</scope>
    <source>
        <strain evidence="20">5CPEGH6</strain>
    </source>
</reference>
<dbReference type="Gene3D" id="3.30.70.100">
    <property type="match status" value="2"/>
</dbReference>
<evidence type="ECO:0000256" key="17">
    <source>
        <dbReference type="RuleBase" id="RU362081"/>
    </source>
</evidence>
<keyword evidence="6 17" id="KW-0479">Metal-binding</keyword>
<feature type="transmembrane region" description="Helical" evidence="17">
    <location>
        <begin position="343"/>
        <end position="365"/>
    </location>
</feature>
<dbReference type="SUPFAM" id="SSF55008">
    <property type="entry name" value="HMA, heavy metal-associated domain"/>
    <property type="match status" value="2"/>
</dbReference>
<dbReference type="GO" id="GO:0043682">
    <property type="term" value="F:P-type divalent copper transporter activity"/>
    <property type="evidence" value="ECO:0007669"/>
    <property type="project" value="TreeGrafter"/>
</dbReference>
<dbReference type="InterPro" id="IPR001757">
    <property type="entry name" value="P_typ_ATPase"/>
</dbReference>
<dbReference type="RefSeq" id="WP_141429793.1">
    <property type="nucleotide sequence ID" value="NZ_AP019736.1"/>
</dbReference>
<dbReference type="SUPFAM" id="SSF56784">
    <property type="entry name" value="HAD-like"/>
    <property type="match status" value="1"/>
</dbReference>
<evidence type="ECO:0000256" key="15">
    <source>
        <dbReference type="ARBA" id="ARBA00023065"/>
    </source>
</evidence>
<dbReference type="SFLD" id="SFLDF00027">
    <property type="entry name" value="p-type_atpase"/>
    <property type="match status" value="1"/>
</dbReference>
<dbReference type="InterPro" id="IPR036412">
    <property type="entry name" value="HAD-like_sf"/>
</dbReference>
<evidence type="ECO:0000256" key="4">
    <source>
        <dbReference type="ARBA" id="ARBA00022475"/>
    </source>
</evidence>
<name>A0A4Y1X3A8_9BACT</name>
<evidence type="ECO:0000256" key="11">
    <source>
        <dbReference type="ARBA" id="ARBA00022842"/>
    </source>
</evidence>
<dbReference type="FunFam" id="2.70.150.10:FF:000020">
    <property type="entry name" value="Copper-exporting P-type ATPase A"/>
    <property type="match status" value="1"/>
</dbReference>
<feature type="transmembrane region" description="Helical" evidence="17">
    <location>
        <begin position="99"/>
        <end position="118"/>
    </location>
</feature>
<dbReference type="AlphaFoldDB" id="A0A4Y1X3A8"/>
<dbReference type="NCBIfam" id="TIGR01525">
    <property type="entry name" value="ATPase-IB_hvy"/>
    <property type="match status" value="1"/>
</dbReference>
<dbReference type="InterPro" id="IPR023298">
    <property type="entry name" value="ATPase_P-typ_TM_dom_sf"/>
</dbReference>
<dbReference type="NCBIfam" id="TIGR01511">
    <property type="entry name" value="ATPase-IB1_Cu"/>
    <property type="match status" value="1"/>
</dbReference>
<protein>
    <submittedName>
        <fullName evidence="19">Copper-translocating P-type ATPase</fullName>
    </submittedName>
</protein>
<dbReference type="Proteomes" id="UP000319374">
    <property type="component" value="Chromosome"/>
</dbReference>
<keyword evidence="15" id="KW-0406">Ion transport</keyword>
<keyword evidence="13 17" id="KW-1133">Transmembrane helix</keyword>
<dbReference type="Gene3D" id="3.40.50.1000">
    <property type="entry name" value="HAD superfamily/HAD-like"/>
    <property type="match status" value="1"/>
</dbReference>
<evidence type="ECO:0000256" key="9">
    <source>
        <dbReference type="ARBA" id="ARBA00022796"/>
    </source>
</evidence>
<evidence type="ECO:0000259" key="18">
    <source>
        <dbReference type="PROSITE" id="PS50846"/>
    </source>
</evidence>
<dbReference type="PRINTS" id="PR00943">
    <property type="entry name" value="CUATPASE"/>
</dbReference>
<gene>
    <name evidence="19" type="ORF">A5CPEGH6_22780</name>
</gene>
<sequence length="819" mass="86616">MAANESVTKRIFPVLGMSCASCAARVGRTLGEQPGVRSAAVNYAAATVAVEYDAAATAPERLRQAVRDAGYDLVVDLTDAAGKAESEHDARYRALKRRVAAALVLAVPLLVVGMLFMHRTWSPWVTWLLATPLVFWLGSGFFTGAWRQLRHRSANMDTLVALSTGIAYLFSLFNLFFPSFWTARGIAPHVYFEASGVVVAFVLLGRLLEERAKGGTMEAIRKLAGLRPATVLRIGADGTQCEVPVGDVRPGDLLAVRPGGRIAVDGVVAEGASYVDESMLSGEPVPVAKGPSDRVFAGTVNQRGTFRYRAVEVGEGTMLAQIIRLVQDAQGSKAPVQRLVDRIAAVFVPVIILLAVASFLLWLVFDPAEGFVRGLLALVTVLVVACPCALGLATPTAIMVGIGKGAGLGILVRDAETLETACRVDTVVLDKTGTLTEGRPAVTDLAWTAGGEAAAGRFLALERASEHPLAAAVVQSLTAQGVPAAGTPDGFENIPGRGVAGRFGETLCLAGSRRLLAERGVAVDEALERQADRWAARARSLVWFAEAGRALAVAAVADRLREGSREAVAALQARGIGVWMLTGDQEASAAAVAREAGIGHYRAGVLPGGKAAFVEELQRAGHVVAMAGDGINDSAALARADLGIAMGSGSDIAIEAARMTVLSPDLRKIPEAIRLSRLTVRTVRENLFWAFIYNLIGVPVAAGLFYPLWGFQLDPMIAGAAMAMSSVSVVANSLRLKRRKIGQPQKRHTMEKRFRVEGMMCDHCRAHVEKALNSVAGVSASVTLSPPVAAVVFAGDTVPVETLQRAVDELAGDYRLTEL</sequence>
<dbReference type="PANTHER" id="PTHR43520">
    <property type="entry name" value="ATP7, ISOFORM B"/>
    <property type="match status" value="1"/>
</dbReference>
<dbReference type="PANTHER" id="PTHR43520:SF8">
    <property type="entry name" value="P-TYPE CU(+) TRANSPORTER"/>
    <property type="match status" value="1"/>
</dbReference>
<feature type="transmembrane region" description="Helical" evidence="17">
    <location>
        <begin position="371"/>
        <end position="394"/>
    </location>
</feature>
<feature type="transmembrane region" description="Helical" evidence="17">
    <location>
        <begin position="715"/>
        <end position="734"/>
    </location>
</feature>
<keyword evidence="9" id="KW-0187">Copper transport</keyword>
<dbReference type="KEGG" id="ada:A5CPEGH6_22780"/>
<keyword evidence="14" id="KW-0186">Copper</keyword>
<evidence type="ECO:0000313" key="20">
    <source>
        <dbReference type="Proteomes" id="UP000319374"/>
    </source>
</evidence>
<evidence type="ECO:0000256" key="3">
    <source>
        <dbReference type="ARBA" id="ARBA00022448"/>
    </source>
</evidence>
<comment type="similarity">
    <text evidence="2 17">Belongs to the cation transport ATPase (P-type) (TC 3.A.3) family. Type IB subfamily.</text>
</comment>
<dbReference type="CDD" id="cd02094">
    <property type="entry name" value="P-type_ATPase_Cu-like"/>
    <property type="match status" value="1"/>
</dbReference>
<dbReference type="SFLD" id="SFLDS00003">
    <property type="entry name" value="Haloacid_Dehalogenase"/>
    <property type="match status" value="1"/>
</dbReference>
<dbReference type="InterPro" id="IPR017969">
    <property type="entry name" value="Heavy-metal-associated_CS"/>
</dbReference>
<dbReference type="InterPro" id="IPR023214">
    <property type="entry name" value="HAD_sf"/>
</dbReference>
<keyword evidence="11" id="KW-0460">Magnesium</keyword>
<feature type="domain" description="HMA" evidence="18">
    <location>
        <begin position="8"/>
        <end position="74"/>
    </location>
</feature>
<keyword evidence="8 17" id="KW-0547">Nucleotide-binding</keyword>
<dbReference type="GO" id="GO:0005886">
    <property type="term" value="C:plasma membrane"/>
    <property type="evidence" value="ECO:0007669"/>
    <property type="project" value="UniProtKB-SubCell"/>
</dbReference>
<dbReference type="GO" id="GO:0005507">
    <property type="term" value="F:copper ion binding"/>
    <property type="evidence" value="ECO:0007669"/>
    <property type="project" value="InterPro"/>
</dbReference>
<evidence type="ECO:0000256" key="10">
    <source>
        <dbReference type="ARBA" id="ARBA00022840"/>
    </source>
</evidence>
<accession>A0A4Y1X3A8</accession>
<keyword evidence="7" id="KW-0677">Repeat</keyword>
<dbReference type="PRINTS" id="PR00119">
    <property type="entry name" value="CATATPASE"/>
</dbReference>
<dbReference type="NCBIfam" id="TIGR00003">
    <property type="entry name" value="copper ion binding protein"/>
    <property type="match status" value="1"/>
</dbReference>
<dbReference type="SFLD" id="SFLDG00002">
    <property type="entry name" value="C1.7:_P-type_atpase_like"/>
    <property type="match status" value="1"/>
</dbReference>
<dbReference type="GO" id="GO:0060003">
    <property type="term" value="P:copper ion export"/>
    <property type="evidence" value="ECO:0007669"/>
    <property type="project" value="UniProtKB-ARBA"/>
</dbReference>
<evidence type="ECO:0000256" key="13">
    <source>
        <dbReference type="ARBA" id="ARBA00022989"/>
    </source>
</evidence>
<feature type="transmembrane region" description="Helical" evidence="17">
    <location>
        <begin position="158"/>
        <end position="177"/>
    </location>
</feature>
<dbReference type="InterPro" id="IPR027256">
    <property type="entry name" value="P-typ_ATPase_IB"/>
</dbReference>
<organism evidence="19 20">
    <name type="scientific">Alistipes dispar</name>
    <dbReference type="NCBI Taxonomy" id="2585119"/>
    <lineage>
        <taxon>Bacteria</taxon>
        <taxon>Pseudomonadati</taxon>
        <taxon>Bacteroidota</taxon>
        <taxon>Bacteroidia</taxon>
        <taxon>Bacteroidales</taxon>
        <taxon>Rikenellaceae</taxon>
        <taxon>Alistipes</taxon>
    </lineage>
</organism>
<keyword evidence="10 17" id="KW-0067">ATP-binding</keyword>
<dbReference type="InterPro" id="IPR044492">
    <property type="entry name" value="P_typ_ATPase_HD_dom"/>
</dbReference>
<dbReference type="CDD" id="cd00371">
    <property type="entry name" value="HMA"/>
    <property type="match status" value="2"/>
</dbReference>
<keyword evidence="5 17" id="KW-0812">Transmembrane</keyword>
<dbReference type="InterPro" id="IPR036163">
    <property type="entry name" value="HMA_dom_sf"/>
</dbReference>
<dbReference type="FunFam" id="3.30.70.100:FF:000001">
    <property type="entry name" value="ATPase copper transporting beta"/>
    <property type="match status" value="1"/>
</dbReference>
<keyword evidence="12" id="KW-1278">Translocase</keyword>
<dbReference type="EMBL" id="AP019736">
    <property type="protein sequence ID" value="BBL07640.1"/>
    <property type="molecule type" value="Genomic_DNA"/>
</dbReference>
<dbReference type="SUPFAM" id="SSF81653">
    <property type="entry name" value="Calcium ATPase, transduction domain A"/>
    <property type="match status" value="1"/>
</dbReference>
<dbReference type="PROSITE" id="PS01047">
    <property type="entry name" value="HMA_1"/>
    <property type="match status" value="2"/>
</dbReference>
<evidence type="ECO:0000313" key="19">
    <source>
        <dbReference type="EMBL" id="BBL07640.1"/>
    </source>
</evidence>
<evidence type="ECO:0000256" key="12">
    <source>
        <dbReference type="ARBA" id="ARBA00022967"/>
    </source>
</evidence>
<evidence type="ECO:0000256" key="16">
    <source>
        <dbReference type="ARBA" id="ARBA00023136"/>
    </source>
</evidence>
<dbReference type="GeneID" id="98674263"/>
<comment type="subcellular location">
    <subcellularLocation>
        <location evidence="1">Cell membrane</location>
        <topology evidence="1">Multi-pass membrane protein</topology>
    </subcellularLocation>
</comment>
<evidence type="ECO:0000256" key="1">
    <source>
        <dbReference type="ARBA" id="ARBA00004651"/>
    </source>
</evidence>
<dbReference type="Pfam" id="PF00122">
    <property type="entry name" value="E1-E2_ATPase"/>
    <property type="match status" value="1"/>
</dbReference>
<feature type="domain" description="HMA" evidence="18">
    <location>
        <begin position="750"/>
        <end position="815"/>
    </location>
</feature>
<dbReference type="GO" id="GO:0055070">
    <property type="term" value="P:copper ion homeostasis"/>
    <property type="evidence" value="ECO:0007669"/>
    <property type="project" value="TreeGrafter"/>
</dbReference>
<evidence type="ECO:0000256" key="2">
    <source>
        <dbReference type="ARBA" id="ARBA00006024"/>
    </source>
</evidence>
<dbReference type="Pfam" id="PF00702">
    <property type="entry name" value="Hydrolase"/>
    <property type="match status" value="1"/>
</dbReference>
<proteinExistence type="inferred from homology"/>
<feature type="transmembrane region" description="Helical" evidence="17">
    <location>
        <begin position="124"/>
        <end position="146"/>
    </location>
</feature>
<dbReference type="InterPro" id="IPR006122">
    <property type="entry name" value="HMA_Cu_ion-bd"/>
</dbReference>
<dbReference type="SUPFAM" id="SSF81665">
    <property type="entry name" value="Calcium ATPase, transmembrane domain M"/>
    <property type="match status" value="1"/>
</dbReference>
<dbReference type="InterPro" id="IPR059000">
    <property type="entry name" value="ATPase_P-type_domA"/>
</dbReference>
<evidence type="ECO:0000256" key="8">
    <source>
        <dbReference type="ARBA" id="ARBA00022741"/>
    </source>
</evidence>
<feature type="transmembrane region" description="Helical" evidence="17">
    <location>
        <begin position="189"/>
        <end position="208"/>
    </location>
</feature>
<feature type="transmembrane region" description="Helical" evidence="17">
    <location>
        <begin position="687"/>
        <end position="709"/>
    </location>
</feature>
<dbReference type="Gene3D" id="3.40.1110.10">
    <property type="entry name" value="Calcium-transporting ATPase, cytoplasmic domain N"/>
    <property type="match status" value="1"/>
</dbReference>
<dbReference type="PROSITE" id="PS50846">
    <property type="entry name" value="HMA_2"/>
    <property type="match status" value="2"/>
</dbReference>
<keyword evidence="20" id="KW-1185">Reference proteome</keyword>
<dbReference type="PROSITE" id="PS00154">
    <property type="entry name" value="ATPASE_E1_E2"/>
    <property type="match status" value="1"/>
</dbReference>
<evidence type="ECO:0000256" key="6">
    <source>
        <dbReference type="ARBA" id="ARBA00022723"/>
    </source>
</evidence>
<dbReference type="InterPro" id="IPR006121">
    <property type="entry name" value="HMA_dom"/>
</dbReference>
<dbReference type="Pfam" id="PF00403">
    <property type="entry name" value="HMA"/>
    <property type="match status" value="2"/>
</dbReference>
<keyword evidence="4 17" id="KW-1003">Cell membrane</keyword>
<keyword evidence="16 17" id="KW-0472">Membrane</keyword>
<dbReference type="InterPro" id="IPR018303">
    <property type="entry name" value="ATPase_P-typ_P_site"/>
</dbReference>
<dbReference type="OrthoDB" id="9770315at2"/>
<dbReference type="InterPro" id="IPR023299">
    <property type="entry name" value="ATPase_P-typ_cyto_dom_N"/>
</dbReference>
<dbReference type="GO" id="GO:0005524">
    <property type="term" value="F:ATP binding"/>
    <property type="evidence" value="ECO:0007669"/>
    <property type="project" value="UniProtKB-UniRule"/>
</dbReference>
<evidence type="ECO:0000256" key="5">
    <source>
        <dbReference type="ARBA" id="ARBA00022692"/>
    </source>
</evidence>
<dbReference type="GO" id="GO:0016887">
    <property type="term" value="F:ATP hydrolysis activity"/>
    <property type="evidence" value="ECO:0007669"/>
    <property type="project" value="InterPro"/>
</dbReference>
<keyword evidence="3" id="KW-0813">Transport</keyword>
<dbReference type="NCBIfam" id="TIGR01494">
    <property type="entry name" value="ATPase_P-type"/>
    <property type="match status" value="1"/>
</dbReference>
<dbReference type="InterPro" id="IPR008250">
    <property type="entry name" value="ATPase_P-typ_transduc_dom_A_sf"/>
</dbReference>
<dbReference type="Gene3D" id="2.70.150.10">
    <property type="entry name" value="Calcium-transporting ATPase, cytoplasmic transduction domain A"/>
    <property type="match status" value="1"/>
</dbReference>
<evidence type="ECO:0000256" key="7">
    <source>
        <dbReference type="ARBA" id="ARBA00022737"/>
    </source>
</evidence>
<evidence type="ECO:0000256" key="14">
    <source>
        <dbReference type="ARBA" id="ARBA00023008"/>
    </source>
</evidence>